<reference evidence="2 3" key="1">
    <citation type="submission" date="2018-09" db="EMBL/GenBank/DDBJ databases">
        <title>Paenibacillus aracenensis nov. sp. isolated from a cave in southern Spain.</title>
        <authorList>
            <person name="Jurado V."/>
            <person name="Gutierrez-Patricio S."/>
            <person name="Gonzalez-Pimentel J.L."/>
            <person name="Miller A.Z."/>
            <person name="Laiz L."/>
            <person name="Saiz-Jimenez C."/>
        </authorList>
    </citation>
    <scope>NUCLEOTIDE SEQUENCE [LARGE SCALE GENOMIC DNA]</scope>
    <source>
        <strain evidence="2 3">DSM 22867</strain>
    </source>
</reference>
<evidence type="ECO:0000313" key="2">
    <source>
        <dbReference type="EMBL" id="RIX53875.1"/>
    </source>
</evidence>
<organism evidence="2 3">
    <name type="scientific">Paenibacillus nanensis</name>
    <dbReference type="NCBI Taxonomy" id="393251"/>
    <lineage>
        <taxon>Bacteria</taxon>
        <taxon>Bacillati</taxon>
        <taxon>Bacillota</taxon>
        <taxon>Bacilli</taxon>
        <taxon>Bacillales</taxon>
        <taxon>Paenibacillaceae</taxon>
        <taxon>Paenibacillus</taxon>
    </lineage>
</organism>
<dbReference type="Proteomes" id="UP000266482">
    <property type="component" value="Unassembled WGS sequence"/>
</dbReference>
<dbReference type="AlphaFoldDB" id="A0A3A1V044"/>
<keyword evidence="1" id="KW-0812">Transmembrane</keyword>
<dbReference type="InterPro" id="IPR043751">
    <property type="entry name" value="DUF5696"/>
</dbReference>
<comment type="caution">
    <text evidence="2">The sequence shown here is derived from an EMBL/GenBank/DDBJ whole genome shotgun (WGS) entry which is preliminary data.</text>
</comment>
<keyword evidence="3" id="KW-1185">Reference proteome</keyword>
<name>A0A3A1V044_9BACL</name>
<protein>
    <submittedName>
        <fullName evidence="2">Uncharacterized protein</fullName>
    </submittedName>
</protein>
<keyword evidence="1" id="KW-0472">Membrane</keyword>
<dbReference type="OrthoDB" id="2486761at2"/>
<dbReference type="EMBL" id="QXQA01000003">
    <property type="protein sequence ID" value="RIX53875.1"/>
    <property type="molecule type" value="Genomic_DNA"/>
</dbReference>
<keyword evidence="1" id="KW-1133">Transmembrane helix</keyword>
<feature type="transmembrane region" description="Helical" evidence="1">
    <location>
        <begin position="21"/>
        <end position="41"/>
    </location>
</feature>
<dbReference type="RefSeq" id="WP_119598621.1">
    <property type="nucleotide sequence ID" value="NZ_QXQA01000003.1"/>
</dbReference>
<proteinExistence type="predicted"/>
<evidence type="ECO:0000256" key="1">
    <source>
        <dbReference type="SAM" id="Phobius"/>
    </source>
</evidence>
<sequence>MFKNVSEAVVSRIHPIGRRELALAALAVLVIAALSFLPSIMKHYGIGRQPLPEYSREGLAAPTGKIEPNAGTVLLSSSEGRELYLDTATLNLKVVDTESGVSWNSLYDDGKSGDAEKSPIVIRFLGKDSTMYEWDAYNYAIQNGRYTINRIENGAQIVFDFFETESYRLNEYMPTKISIEHYETLFLEKLKQLAGEGSLTEAQAKKYEEALGIAYQRDEDNGLYFFKFSGLPPLSLVKDLIQFSKDVGYTTEMLIADNQQFGIAVTITQPARFVVTMEATLDRGDLVVKVPTYAIEGDNDFYTIQNIAVLPSFGLASAEKVDDGQIVVPDGAGALFRVNTFNGKFPEYERPVYDNTYYNTLYEMPEFPENLTMPVFGMYVTDLGGRSQGHLGIIEKGAELGYVKVQLGTKDTSAGGTLYNKVYSTFDSMQYSRVKVFGPYSDNEARFLAATGLISVDYTVRYKLFDGNVTYYDLAKSYRDYLIDTYDLEPAYTAAPKLFLDVIGTVTLEKRFLGVPYKEPHSMTTYNQLLDIMEDLGDVNAVVNYKGVFNGGMNNTIGNKAALVRENGSKKEFEALLNGFEDGNDTLFLHADLMRLSDKSGGFWLKSNALHGYDGKPIEFRKYNYANGWFDLSSTKRYLLNPLYLSDTVDGFLKGSAAYPNIALGDMGSTYYANYNPREIVDPVVTRSIVEENLKKLSEQKTLALDNPNMDRIGHIAFATDISRESSNYATMYSSIPFRQLVMNGLAEYTTLNVNLSPDRSQYFLLQALELGSIPKFTISAENADVLKNSEYSDYYSIQYAVLADKMKALYTEYSEGLAAIGSKEITGHRLLAEGVFETTYASGASVIVNYNKFPVSVSGSNLDALGYLIKPKP</sequence>
<dbReference type="Pfam" id="PF18952">
    <property type="entry name" value="DUF5696"/>
    <property type="match status" value="1"/>
</dbReference>
<accession>A0A3A1V044</accession>
<gene>
    <name evidence="2" type="ORF">D3P08_06345</name>
</gene>
<evidence type="ECO:0000313" key="3">
    <source>
        <dbReference type="Proteomes" id="UP000266482"/>
    </source>
</evidence>